<dbReference type="EMBL" id="MCGE01000003">
    <property type="protein sequence ID" value="ORZ23597.1"/>
    <property type="molecule type" value="Genomic_DNA"/>
</dbReference>
<evidence type="ECO:0000313" key="4">
    <source>
        <dbReference type="EMBL" id="ORZ23597.1"/>
    </source>
</evidence>
<dbReference type="GO" id="GO:0022857">
    <property type="term" value="F:transmembrane transporter activity"/>
    <property type="evidence" value="ECO:0007669"/>
    <property type="project" value="InterPro"/>
</dbReference>
<keyword evidence="5" id="KW-1185">Reference proteome</keyword>
<evidence type="ECO:0000313" key="5">
    <source>
        <dbReference type="Proteomes" id="UP000193560"/>
    </source>
</evidence>
<feature type="transmembrane region" description="Helical" evidence="3">
    <location>
        <begin position="410"/>
        <end position="431"/>
    </location>
</feature>
<dbReference type="InterPro" id="IPR036259">
    <property type="entry name" value="MFS_trans_sf"/>
</dbReference>
<dbReference type="GO" id="GO:0016020">
    <property type="term" value="C:membrane"/>
    <property type="evidence" value="ECO:0007669"/>
    <property type="project" value="UniProtKB-SubCell"/>
</dbReference>
<evidence type="ECO:0000256" key="2">
    <source>
        <dbReference type="ARBA" id="ARBA00006727"/>
    </source>
</evidence>
<keyword evidence="3" id="KW-0812">Transmembrane</keyword>
<comment type="similarity">
    <text evidence="2">Belongs to the major facilitator superfamily. Monocarboxylate porter (TC 2.A.1.13) family.</text>
</comment>
<dbReference type="InterPro" id="IPR011701">
    <property type="entry name" value="MFS"/>
</dbReference>
<gene>
    <name evidence="4" type="ORF">BCR42DRAFT_388146</name>
</gene>
<dbReference type="SUPFAM" id="SSF103473">
    <property type="entry name" value="MFS general substrate transporter"/>
    <property type="match status" value="1"/>
</dbReference>
<dbReference type="PANTHER" id="PTHR11360">
    <property type="entry name" value="MONOCARBOXYLATE TRANSPORTER"/>
    <property type="match status" value="1"/>
</dbReference>
<dbReference type="Proteomes" id="UP000193560">
    <property type="component" value="Unassembled WGS sequence"/>
</dbReference>
<name>A0A1X2IX37_9FUNG</name>
<dbReference type="OrthoDB" id="6499973at2759"/>
<feature type="transmembrane region" description="Helical" evidence="3">
    <location>
        <begin position="349"/>
        <end position="368"/>
    </location>
</feature>
<feature type="transmembrane region" description="Helical" evidence="3">
    <location>
        <begin position="233"/>
        <end position="251"/>
    </location>
</feature>
<organism evidence="4 5">
    <name type="scientific">Absidia repens</name>
    <dbReference type="NCBI Taxonomy" id="90262"/>
    <lineage>
        <taxon>Eukaryota</taxon>
        <taxon>Fungi</taxon>
        <taxon>Fungi incertae sedis</taxon>
        <taxon>Mucoromycota</taxon>
        <taxon>Mucoromycotina</taxon>
        <taxon>Mucoromycetes</taxon>
        <taxon>Mucorales</taxon>
        <taxon>Cunninghamellaceae</taxon>
        <taxon>Absidia</taxon>
    </lineage>
</organism>
<sequence length="474" mass="52024">MSSENVTKDSAVTLTSYDEENHRNLVARDTFTKTTSTDNDQQDECQFNDSDEYEQDMQKWALVFVGFLAQFLAIGITATWRVLLLTIKTKVGIMQDHLERTQYGSDGTSVFQLSLVASILDCLINLMSIAAQIMLSKFGLKWVMLSSAVMCALGLELASLNSQIWHLILSIGVLFGTGSSIFFYVSTALIPQWFDTKQGISLGIVSSGGSFGGLILPFVMTALNGALGSKWCFRILGFISLFVFGCSSFLIKEKPQKEKTKLKHIVNFSVLKNKNLLIWCAADIVIEGGYFVPTFFIPCKFLPVEHAYNPPPPTIFPFTKKHLTAHATSLGLSETQSSLLISLLSACNAIGRILAGCIVASLSSFVIWTLAYDMAVLAVFACIYGASAGVFAALGPSITKIVEKDRFESGYTMFLILCAISFFGLNVAAAIQSAFDAPYFLACKMFTGSTYLIGALILIYLKSRLCRNFFITRL</sequence>
<reference evidence="4 5" key="1">
    <citation type="submission" date="2016-07" db="EMBL/GenBank/DDBJ databases">
        <title>Pervasive Adenine N6-methylation of Active Genes in Fungi.</title>
        <authorList>
            <consortium name="DOE Joint Genome Institute"/>
            <person name="Mondo S.J."/>
            <person name="Dannebaum R.O."/>
            <person name="Kuo R.C."/>
            <person name="Labutti K."/>
            <person name="Haridas S."/>
            <person name="Kuo A."/>
            <person name="Salamov A."/>
            <person name="Ahrendt S.R."/>
            <person name="Lipzen A."/>
            <person name="Sullivan W."/>
            <person name="Andreopoulos W.B."/>
            <person name="Clum A."/>
            <person name="Lindquist E."/>
            <person name="Daum C."/>
            <person name="Ramamoorthy G.K."/>
            <person name="Gryganskyi A."/>
            <person name="Culley D."/>
            <person name="Magnuson J.K."/>
            <person name="James T.Y."/>
            <person name="O'Malley M.A."/>
            <person name="Stajich J.E."/>
            <person name="Spatafora J.W."/>
            <person name="Visel A."/>
            <person name="Grigoriev I.V."/>
        </authorList>
    </citation>
    <scope>NUCLEOTIDE SEQUENCE [LARGE SCALE GENOMIC DNA]</scope>
    <source>
        <strain evidence="4 5">NRRL 1336</strain>
    </source>
</reference>
<feature type="transmembrane region" description="Helical" evidence="3">
    <location>
        <begin position="138"/>
        <end position="158"/>
    </location>
</feature>
<dbReference type="InterPro" id="IPR050327">
    <property type="entry name" value="Proton-linked_MCT"/>
</dbReference>
<dbReference type="Pfam" id="PF07690">
    <property type="entry name" value="MFS_1"/>
    <property type="match status" value="1"/>
</dbReference>
<feature type="transmembrane region" description="Helical" evidence="3">
    <location>
        <begin position="110"/>
        <end position="131"/>
    </location>
</feature>
<feature type="transmembrane region" description="Helical" evidence="3">
    <location>
        <begin position="164"/>
        <end position="190"/>
    </location>
</feature>
<feature type="transmembrane region" description="Helical" evidence="3">
    <location>
        <begin position="374"/>
        <end position="398"/>
    </location>
</feature>
<protein>
    <submittedName>
        <fullName evidence="4">Major facilitator superfamily domain-containing protein</fullName>
    </submittedName>
</protein>
<dbReference type="PANTHER" id="PTHR11360:SF284">
    <property type="entry name" value="EG:103B4.3 PROTEIN-RELATED"/>
    <property type="match status" value="1"/>
</dbReference>
<comment type="subcellular location">
    <subcellularLocation>
        <location evidence="1">Membrane</location>
        <topology evidence="1">Multi-pass membrane protein</topology>
    </subcellularLocation>
</comment>
<dbReference type="Gene3D" id="1.20.1250.20">
    <property type="entry name" value="MFS general substrate transporter like domains"/>
    <property type="match status" value="1"/>
</dbReference>
<accession>A0A1X2IX37</accession>
<keyword evidence="3" id="KW-0472">Membrane</keyword>
<comment type="caution">
    <text evidence="4">The sequence shown here is derived from an EMBL/GenBank/DDBJ whole genome shotgun (WGS) entry which is preliminary data.</text>
</comment>
<keyword evidence="3" id="KW-1133">Transmembrane helix</keyword>
<evidence type="ECO:0000256" key="1">
    <source>
        <dbReference type="ARBA" id="ARBA00004141"/>
    </source>
</evidence>
<feature type="transmembrane region" description="Helical" evidence="3">
    <location>
        <begin position="60"/>
        <end position="80"/>
    </location>
</feature>
<dbReference type="AlphaFoldDB" id="A0A1X2IX37"/>
<feature type="transmembrane region" description="Helical" evidence="3">
    <location>
        <begin position="202"/>
        <end position="227"/>
    </location>
</feature>
<feature type="transmembrane region" description="Helical" evidence="3">
    <location>
        <begin position="437"/>
        <end position="461"/>
    </location>
</feature>
<proteinExistence type="inferred from homology"/>
<evidence type="ECO:0000256" key="3">
    <source>
        <dbReference type="SAM" id="Phobius"/>
    </source>
</evidence>